<dbReference type="GO" id="GO:0003712">
    <property type="term" value="F:transcription coregulator activity"/>
    <property type="evidence" value="ECO:0007669"/>
    <property type="project" value="TreeGrafter"/>
</dbReference>
<evidence type="ECO:0000256" key="4">
    <source>
        <dbReference type="SAM" id="MobiDB-lite"/>
    </source>
</evidence>
<sequence>MACGLALKRPHDFDAYLSEGGGGVSDAKRARPTHCSPFRPQLGTIAASLPSCSKPKLSLTDPSSPFTEASQRCQITAPQIESYLKAEVRYLRRRKLLPRRLEAAVAGLAGGDGEDENAPNDTKANYRPPKSPQSGSDSEGECSSSRRASTSASMVAKLNEQPMFSLKHVQMIVQRLLNEQEMRLRNEYEGVLSKKLDEQHAQFCQFADEQLATRAAKTDKDDFSYLS</sequence>
<feature type="region of interest" description="Disordered" evidence="4">
    <location>
        <begin position="108"/>
        <end position="153"/>
    </location>
</feature>
<dbReference type="InterPro" id="IPR024132">
    <property type="entry name" value="Akirin"/>
</dbReference>
<dbReference type="AlphaFoldDB" id="A0AAN5CZJ9"/>
<feature type="compositionally biased region" description="Low complexity" evidence="4">
    <location>
        <begin position="134"/>
        <end position="153"/>
    </location>
</feature>
<dbReference type="Proteomes" id="UP001328107">
    <property type="component" value="Unassembled WGS sequence"/>
</dbReference>
<organism evidence="5 6">
    <name type="scientific">Pristionchus mayeri</name>
    <dbReference type="NCBI Taxonomy" id="1317129"/>
    <lineage>
        <taxon>Eukaryota</taxon>
        <taxon>Metazoa</taxon>
        <taxon>Ecdysozoa</taxon>
        <taxon>Nematoda</taxon>
        <taxon>Chromadorea</taxon>
        <taxon>Rhabditida</taxon>
        <taxon>Rhabditina</taxon>
        <taxon>Diplogasteromorpha</taxon>
        <taxon>Diplogasteroidea</taxon>
        <taxon>Neodiplogasteridae</taxon>
        <taxon>Pristionchus</taxon>
    </lineage>
</organism>
<dbReference type="EMBL" id="BTRK01000005">
    <property type="protein sequence ID" value="GMR53402.1"/>
    <property type="molecule type" value="Genomic_DNA"/>
</dbReference>
<dbReference type="GO" id="GO:0045944">
    <property type="term" value="P:positive regulation of transcription by RNA polymerase II"/>
    <property type="evidence" value="ECO:0007669"/>
    <property type="project" value="TreeGrafter"/>
</dbReference>
<evidence type="ECO:0000256" key="3">
    <source>
        <dbReference type="ARBA" id="ARBA00023242"/>
    </source>
</evidence>
<reference evidence="6" key="1">
    <citation type="submission" date="2022-10" db="EMBL/GenBank/DDBJ databases">
        <title>Genome assembly of Pristionchus species.</title>
        <authorList>
            <person name="Yoshida K."/>
            <person name="Sommer R.J."/>
        </authorList>
    </citation>
    <scope>NUCLEOTIDE SEQUENCE [LARGE SCALE GENOMIC DNA]</scope>
    <source>
        <strain evidence="6">RS5460</strain>
    </source>
</reference>
<name>A0AAN5CZJ9_9BILA</name>
<keyword evidence="3" id="KW-0539">Nucleus</keyword>
<comment type="caution">
    <text evidence="5">The sequence shown here is derived from an EMBL/GenBank/DDBJ whole genome shotgun (WGS) entry which is preliminary data.</text>
</comment>
<comment type="similarity">
    <text evidence="2">Belongs to the akirin family.</text>
</comment>
<proteinExistence type="inferred from homology"/>
<dbReference type="PANTHER" id="PTHR13293:SF6">
    <property type="entry name" value="AKIRIN-RELATED"/>
    <property type="match status" value="1"/>
</dbReference>
<accession>A0AAN5CZJ9</accession>
<comment type="subcellular location">
    <subcellularLocation>
        <location evidence="1">Nucleus</location>
    </subcellularLocation>
</comment>
<dbReference type="GO" id="GO:0000785">
    <property type="term" value="C:chromatin"/>
    <property type="evidence" value="ECO:0007669"/>
    <property type="project" value="TreeGrafter"/>
</dbReference>
<dbReference type="GO" id="GO:0005634">
    <property type="term" value="C:nucleus"/>
    <property type="evidence" value="ECO:0007669"/>
    <property type="project" value="UniProtKB-SubCell"/>
</dbReference>
<evidence type="ECO:0000313" key="6">
    <source>
        <dbReference type="Proteomes" id="UP001328107"/>
    </source>
</evidence>
<evidence type="ECO:0000313" key="5">
    <source>
        <dbReference type="EMBL" id="GMR53402.1"/>
    </source>
</evidence>
<gene>
    <name evidence="5" type="ORF">PMAYCL1PPCAC_23597</name>
</gene>
<dbReference type="GO" id="GO:0045089">
    <property type="term" value="P:positive regulation of innate immune response"/>
    <property type="evidence" value="ECO:0007669"/>
    <property type="project" value="TreeGrafter"/>
</dbReference>
<dbReference type="PANTHER" id="PTHR13293">
    <property type="entry name" value="AKIRIN-RELATED"/>
    <property type="match status" value="1"/>
</dbReference>
<evidence type="ECO:0008006" key="7">
    <source>
        <dbReference type="Google" id="ProtNLM"/>
    </source>
</evidence>
<keyword evidence="6" id="KW-1185">Reference proteome</keyword>
<protein>
    <recommendedName>
        <fullName evidence="7">Akirin</fullName>
    </recommendedName>
</protein>
<evidence type="ECO:0000256" key="2">
    <source>
        <dbReference type="ARBA" id="ARBA00005625"/>
    </source>
</evidence>
<evidence type="ECO:0000256" key="1">
    <source>
        <dbReference type="ARBA" id="ARBA00004123"/>
    </source>
</evidence>